<evidence type="ECO:0000256" key="2">
    <source>
        <dbReference type="ARBA" id="ARBA00004173"/>
    </source>
</evidence>
<comment type="subcellular location">
    <subcellularLocation>
        <location evidence="3">Endoplasmic reticulum</location>
    </subcellularLocation>
    <subcellularLocation>
        <location evidence="1">Membrane</location>
        <topology evidence="1">Single-pass membrane protein</topology>
    </subcellularLocation>
    <subcellularLocation>
        <location evidence="2">Mitochondrion</location>
    </subcellularLocation>
</comment>
<dbReference type="PANTHER" id="PTHR48182">
    <property type="entry name" value="PROTEIN SERAC1"/>
    <property type="match status" value="1"/>
</dbReference>
<comment type="similarity">
    <text evidence="13">Belongs to the SERAC1 family.</text>
</comment>
<sequence>MSYLRLFKSCLTNLNVNSHHCNRYIVNTSSSTHRIYNNFTHSYSNSNRHFISLSNKSKGENNSNSNNNKDNNNDSNENNNKSDNTQKKKNLIIYGVLGLTVGVSAAGLSLFWSVNNNSYSIEKICIEQLSQEKIKYRSTWQNEFWIWLLKQSIFFGIRSGRGNSSNTSGSANNDNSSSSTTTTDYTLHYQLLLNKVVELMECTKSLKSRTLLIEMLELLVEKDRVSIPLLIADKRSRITLEKLTDSLASISQDEPALDNQLANTLGRLISKDKRYRQIVVQKFGFTNLSTLLPFSSLLKQEITQYLSELNVNYQTENKDGLFELIDSIFIHKTHIPSNRDTVIINNLSIFIANLSFYTMNSTNSIFNVLSKMLNYTDVYGKSFTSIQIKSNIANALVNLSNQNDENRQSIIVDEGWLERLNDWVNQTVPSSLGNETVKNEKDRELLQNLQLSSLIALANLLSMNTKKTESIWKSISPLNVLLIAKETTFNSSKHQSLRLLSNLSAYVNNDTNLLYTKLNNDGLSSLIELILKLDQYSKRYISRTVANMARDKNVTQQLLLKDNWNKIISLSSENDREIIRNLSRIIANIAFNDSEKLILNRSIYPLLIKWSKSPDDFIRANSIRTKMSIATPNQKIPKYAEGIYLLYPTDEDHQIDFDIVFIHGVTGHPFSTWWTTPPSSSATPELVVAGNTNNNNNNNNNNSLPTSIVEATSSICWPQKWIPEDLANVRVISVGYDIFLSQWGGGTATPLFDQSQAILENLTLAGVGTRPLILVTHSFGGLVAKQMLKLANDDPQHYGQLRDNTKAVVFYSTPHYGAKLASYAHTLDHVLRTTSAISDLLPSSQHVDLLTRQFPTFAGNVATLCFGETDEICFLNNNICLLIVDQESANPKFIGDQHQFKVLKGDHRTVCKPIDRNDEKYTLLIDFIKKIIKETDTTIK</sequence>
<evidence type="ECO:0000256" key="12">
    <source>
        <dbReference type="ARBA" id="ARBA00023264"/>
    </source>
</evidence>
<evidence type="ECO:0000256" key="9">
    <source>
        <dbReference type="ARBA" id="ARBA00023128"/>
    </source>
</evidence>
<keyword evidence="19" id="KW-1185">Reference proteome</keyword>
<evidence type="ECO:0000256" key="6">
    <source>
        <dbReference type="ARBA" id="ARBA00022824"/>
    </source>
</evidence>
<feature type="compositionally biased region" description="Low complexity" evidence="16">
    <location>
        <begin position="54"/>
        <end position="83"/>
    </location>
</feature>
<dbReference type="STRING" id="670386.D3BIX3"/>
<reference evidence="18 19" key="1">
    <citation type="journal article" date="2011" name="Genome Res.">
        <title>Phylogeny-wide analysis of social amoeba genomes highlights ancient origins for complex intercellular communication.</title>
        <authorList>
            <person name="Heidel A.J."/>
            <person name="Lawal H.M."/>
            <person name="Felder M."/>
            <person name="Schilde C."/>
            <person name="Helps N.R."/>
            <person name="Tunggal B."/>
            <person name="Rivero F."/>
            <person name="John U."/>
            <person name="Schleicher M."/>
            <person name="Eichinger L."/>
            <person name="Platzer M."/>
            <person name="Noegel A.A."/>
            <person name="Schaap P."/>
            <person name="Gloeckner G."/>
        </authorList>
    </citation>
    <scope>NUCLEOTIDE SEQUENCE [LARGE SCALE GENOMIC DNA]</scope>
    <source>
        <strain evidence="19">ATCC 26659 / Pp 5 / PN500</strain>
    </source>
</reference>
<evidence type="ECO:0000256" key="5">
    <source>
        <dbReference type="ARBA" id="ARBA00022692"/>
    </source>
</evidence>
<dbReference type="GO" id="GO:0005783">
    <property type="term" value="C:endoplasmic reticulum"/>
    <property type="evidence" value="ECO:0007669"/>
    <property type="project" value="UniProtKB-SubCell"/>
</dbReference>
<evidence type="ECO:0000256" key="11">
    <source>
        <dbReference type="ARBA" id="ARBA00023209"/>
    </source>
</evidence>
<dbReference type="InterPro" id="IPR052374">
    <property type="entry name" value="SERAC1"/>
</dbReference>
<dbReference type="GeneID" id="31363688"/>
<keyword evidence="11" id="KW-0594">Phospholipid biosynthesis</keyword>
<evidence type="ECO:0000256" key="13">
    <source>
        <dbReference type="ARBA" id="ARBA00038024"/>
    </source>
</evidence>
<dbReference type="InterPro" id="IPR016024">
    <property type="entry name" value="ARM-type_fold"/>
</dbReference>
<evidence type="ECO:0000256" key="17">
    <source>
        <dbReference type="SAM" id="Phobius"/>
    </source>
</evidence>
<dbReference type="Gene3D" id="1.25.10.10">
    <property type="entry name" value="Leucine-rich Repeat Variant"/>
    <property type="match status" value="2"/>
</dbReference>
<organism evidence="18 19">
    <name type="scientific">Heterostelium pallidum (strain ATCC 26659 / Pp 5 / PN500)</name>
    <name type="common">Cellular slime mold</name>
    <name type="synonym">Polysphondylium pallidum</name>
    <dbReference type="NCBI Taxonomy" id="670386"/>
    <lineage>
        <taxon>Eukaryota</taxon>
        <taxon>Amoebozoa</taxon>
        <taxon>Evosea</taxon>
        <taxon>Eumycetozoa</taxon>
        <taxon>Dictyostelia</taxon>
        <taxon>Acytosteliales</taxon>
        <taxon>Acytosteliaceae</taxon>
        <taxon>Heterostelium</taxon>
    </lineage>
</organism>
<dbReference type="InParanoid" id="D3BIX3"/>
<keyword evidence="7 17" id="KW-1133">Transmembrane helix</keyword>
<gene>
    <name evidence="18" type="ORF">PPL_08208</name>
</gene>
<proteinExistence type="inferred from homology"/>
<evidence type="ECO:0000256" key="14">
    <source>
        <dbReference type="ARBA" id="ARBA00040991"/>
    </source>
</evidence>
<evidence type="ECO:0000256" key="15">
    <source>
        <dbReference type="ARBA" id="ARBA00041701"/>
    </source>
</evidence>
<evidence type="ECO:0000256" key="8">
    <source>
        <dbReference type="ARBA" id="ARBA00023098"/>
    </source>
</evidence>
<protein>
    <recommendedName>
        <fullName evidence="14">Protein SERAC1</fullName>
    </recommendedName>
    <alternativeName>
        <fullName evidence="15">Serine active site-containing protein 1</fullName>
    </alternativeName>
</protein>
<keyword evidence="10 17" id="KW-0472">Membrane</keyword>
<evidence type="ECO:0000313" key="18">
    <source>
        <dbReference type="EMBL" id="EFA78747.1"/>
    </source>
</evidence>
<comment type="caution">
    <text evidence="18">The sequence shown here is derived from an EMBL/GenBank/DDBJ whole genome shotgun (WGS) entry which is preliminary data.</text>
</comment>
<keyword evidence="4" id="KW-0444">Lipid biosynthesis</keyword>
<dbReference type="RefSeq" id="XP_020430871.1">
    <property type="nucleotide sequence ID" value="XM_020579032.1"/>
</dbReference>
<feature type="region of interest" description="Disordered" evidence="16">
    <location>
        <begin position="54"/>
        <end position="84"/>
    </location>
</feature>
<evidence type="ECO:0000313" key="19">
    <source>
        <dbReference type="Proteomes" id="UP000001396"/>
    </source>
</evidence>
<dbReference type="Proteomes" id="UP000001396">
    <property type="component" value="Unassembled WGS sequence"/>
</dbReference>
<dbReference type="GO" id="GO:0005739">
    <property type="term" value="C:mitochondrion"/>
    <property type="evidence" value="ECO:0007669"/>
    <property type="project" value="UniProtKB-SubCell"/>
</dbReference>
<evidence type="ECO:0000256" key="3">
    <source>
        <dbReference type="ARBA" id="ARBA00004240"/>
    </source>
</evidence>
<keyword evidence="8" id="KW-0443">Lipid metabolism</keyword>
<dbReference type="PANTHER" id="PTHR48182:SF2">
    <property type="entry name" value="PROTEIN SERAC1"/>
    <property type="match status" value="1"/>
</dbReference>
<dbReference type="SUPFAM" id="SSF53474">
    <property type="entry name" value="alpha/beta-Hydrolases"/>
    <property type="match status" value="1"/>
</dbReference>
<dbReference type="AlphaFoldDB" id="D3BIX3"/>
<keyword evidence="5 17" id="KW-0812">Transmembrane</keyword>
<keyword evidence="9" id="KW-0496">Mitochondrion</keyword>
<evidence type="ECO:0000256" key="10">
    <source>
        <dbReference type="ARBA" id="ARBA00023136"/>
    </source>
</evidence>
<name>D3BIX3_HETP5</name>
<dbReference type="SUPFAM" id="SSF48371">
    <property type="entry name" value="ARM repeat"/>
    <property type="match status" value="1"/>
</dbReference>
<feature type="region of interest" description="Disordered" evidence="16">
    <location>
        <begin position="162"/>
        <end position="181"/>
    </location>
</feature>
<dbReference type="Gene3D" id="3.40.50.1820">
    <property type="entry name" value="alpha/beta hydrolase"/>
    <property type="match status" value="1"/>
</dbReference>
<dbReference type="GO" id="GO:0016020">
    <property type="term" value="C:membrane"/>
    <property type="evidence" value="ECO:0007669"/>
    <property type="project" value="UniProtKB-SubCell"/>
</dbReference>
<dbReference type="GO" id="GO:0008654">
    <property type="term" value="P:phospholipid biosynthetic process"/>
    <property type="evidence" value="ECO:0007669"/>
    <property type="project" value="UniProtKB-KW"/>
</dbReference>
<dbReference type="InterPro" id="IPR011989">
    <property type="entry name" value="ARM-like"/>
</dbReference>
<accession>D3BIX3</accession>
<evidence type="ECO:0000256" key="16">
    <source>
        <dbReference type="SAM" id="MobiDB-lite"/>
    </source>
</evidence>
<evidence type="ECO:0000256" key="4">
    <source>
        <dbReference type="ARBA" id="ARBA00022516"/>
    </source>
</evidence>
<evidence type="ECO:0000256" key="7">
    <source>
        <dbReference type="ARBA" id="ARBA00022989"/>
    </source>
</evidence>
<evidence type="ECO:0000256" key="1">
    <source>
        <dbReference type="ARBA" id="ARBA00004167"/>
    </source>
</evidence>
<feature type="transmembrane region" description="Helical" evidence="17">
    <location>
        <begin position="91"/>
        <end position="112"/>
    </location>
</feature>
<dbReference type="EMBL" id="ADBJ01000037">
    <property type="protein sequence ID" value="EFA78747.1"/>
    <property type="molecule type" value="Genomic_DNA"/>
</dbReference>
<keyword evidence="6" id="KW-0256">Endoplasmic reticulum</keyword>
<keyword evidence="12" id="KW-1208">Phospholipid metabolism</keyword>
<dbReference type="InterPro" id="IPR029058">
    <property type="entry name" value="AB_hydrolase_fold"/>
</dbReference>